<evidence type="ECO:0000259" key="4">
    <source>
        <dbReference type="SMART" id="SM01217"/>
    </source>
</evidence>
<dbReference type="Pfam" id="PF00933">
    <property type="entry name" value="Glyco_hydro_3"/>
    <property type="match status" value="1"/>
</dbReference>
<gene>
    <name evidence="5" type="ORF">ACFPIJ_44420</name>
</gene>
<proteinExistence type="inferred from homology"/>
<comment type="similarity">
    <text evidence="1">Belongs to the glycosyl hydrolase 3 family.</text>
</comment>
<organism evidence="5 6">
    <name type="scientific">Dactylosporangium cerinum</name>
    <dbReference type="NCBI Taxonomy" id="1434730"/>
    <lineage>
        <taxon>Bacteria</taxon>
        <taxon>Bacillati</taxon>
        <taxon>Actinomycetota</taxon>
        <taxon>Actinomycetes</taxon>
        <taxon>Micromonosporales</taxon>
        <taxon>Micromonosporaceae</taxon>
        <taxon>Dactylosporangium</taxon>
    </lineage>
</organism>
<dbReference type="SUPFAM" id="SSF51445">
    <property type="entry name" value="(Trans)glycosidases"/>
    <property type="match status" value="1"/>
</dbReference>
<dbReference type="InterPro" id="IPR001764">
    <property type="entry name" value="Glyco_hydro_3_N"/>
</dbReference>
<keyword evidence="6" id="KW-1185">Reference proteome</keyword>
<dbReference type="InterPro" id="IPR002772">
    <property type="entry name" value="Glyco_hydro_3_C"/>
</dbReference>
<dbReference type="PANTHER" id="PTHR42721:SF3">
    <property type="entry name" value="BETA-D-XYLOSIDASE 5-RELATED"/>
    <property type="match status" value="1"/>
</dbReference>
<dbReference type="RefSeq" id="WP_380125131.1">
    <property type="nucleotide sequence ID" value="NZ_JBHSIU010000066.1"/>
</dbReference>
<dbReference type="InterPro" id="IPR013783">
    <property type="entry name" value="Ig-like_fold"/>
</dbReference>
<evidence type="ECO:0000313" key="5">
    <source>
        <dbReference type="EMBL" id="MFC5004860.1"/>
    </source>
</evidence>
<dbReference type="InterPro" id="IPR017853">
    <property type="entry name" value="GH"/>
</dbReference>
<dbReference type="Proteomes" id="UP001595912">
    <property type="component" value="Unassembled WGS sequence"/>
</dbReference>
<dbReference type="SMART" id="SM01217">
    <property type="entry name" value="Fn3_like"/>
    <property type="match status" value="1"/>
</dbReference>
<dbReference type="Pfam" id="PF14310">
    <property type="entry name" value="Fn3-like"/>
    <property type="match status" value="1"/>
</dbReference>
<feature type="domain" description="Fibronectin type III-like" evidence="4">
    <location>
        <begin position="707"/>
        <end position="774"/>
    </location>
</feature>
<evidence type="ECO:0000313" key="6">
    <source>
        <dbReference type="Proteomes" id="UP001595912"/>
    </source>
</evidence>
<dbReference type="InterPro" id="IPR008999">
    <property type="entry name" value="Actin-crosslinking"/>
</dbReference>
<dbReference type="Gene3D" id="3.40.50.1700">
    <property type="entry name" value="Glycoside hydrolase family 3 C-terminal domain"/>
    <property type="match status" value="1"/>
</dbReference>
<evidence type="ECO:0000256" key="2">
    <source>
        <dbReference type="ARBA" id="ARBA00022729"/>
    </source>
</evidence>
<dbReference type="GO" id="GO:0016787">
    <property type="term" value="F:hydrolase activity"/>
    <property type="evidence" value="ECO:0007669"/>
    <property type="project" value="UniProtKB-KW"/>
</dbReference>
<dbReference type="Pfam" id="PF01915">
    <property type="entry name" value="Glyco_hydro_3_C"/>
    <property type="match status" value="1"/>
</dbReference>
<dbReference type="InterPro" id="IPR036962">
    <property type="entry name" value="Glyco_hydro_3_N_sf"/>
</dbReference>
<comment type="caution">
    <text evidence="5">The sequence shown here is derived from an EMBL/GenBank/DDBJ whole genome shotgun (WGS) entry which is preliminary data.</text>
</comment>
<sequence length="782" mass="83485">MSPPDAVADLLRRLTTAEKIALLHQRQPAVPRLGLAAFHTGCEALHGVAWLGRATVFPQAVGLGASWDRALLRAVGEAVSTEVRALHRDGRASLNVWAPVVNPLRDPRWGRNEEGYSEDPLMTAELAVAYCTGLRGGHPDVWRTAPVLKHFLAYNVETARDVVDIAVPERVLHEYELPGFLEPLRAGVAAGVMPAYNLVNGVPNHVHPLIADVLRAVAPDLVVCSDAQAPSNLVDTERYFPDHAAAHAAALRAGVDSYTDNGPDPAPTIARFTEALRRGLITEADLDTALGRILLLRARTGEFEPARDPYTGIRDDVIGCEAHTRLAARAAHAGVVLLKNAAGALPWTGTGGVAVIGHLGDRVLTDWYSGTPPYTVSVADALRARLGWRSVTTVDGVDRIRLATPDGRQVLLDPDGTLRLGDAPGAMFAHQQWGTSVPCPVPVHTLREHSTDRYVTVEESGVLAATAVTPDGWVVRELWEQHPAGDGEFLLHSNALGRYVTGSADGRLTVGDGGALRLTRLEVTSGVASAVAAARAAARVVLVLGNDPHINGRETVDRAALPLPPEQETLLRAVLDAAPATVVTLVSSYPYAIDWAQEHAPAILWSSHGGQELGNALADVLLGAANPGGRLPQTWYRGDTALPAPTDYDIIGSGWTYQYHRGEPLYPFGHGLSYTTFGYGPLDVTATGTGYTACVTVTNTGDRAGDEVVQLFVTPRCWPVPAPARRLVGFERVPLAAGEAREVRFDVPVTALAYWSGEFVAPPGEYVFHAGPDARCTVTRSA</sequence>
<name>A0ABV9W861_9ACTN</name>
<dbReference type="InterPro" id="IPR044993">
    <property type="entry name" value="BXL"/>
</dbReference>
<dbReference type="PANTHER" id="PTHR42721">
    <property type="entry name" value="SUGAR HYDROLASE-RELATED"/>
    <property type="match status" value="1"/>
</dbReference>
<dbReference type="SUPFAM" id="SSF50405">
    <property type="entry name" value="Actin-crosslinking proteins"/>
    <property type="match status" value="1"/>
</dbReference>
<dbReference type="InterPro" id="IPR036881">
    <property type="entry name" value="Glyco_hydro_3_C_sf"/>
</dbReference>
<dbReference type="EMBL" id="JBHSIU010000066">
    <property type="protein sequence ID" value="MFC5004860.1"/>
    <property type="molecule type" value="Genomic_DNA"/>
</dbReference>
<dbReference type="Gene3D" id="3.20.20.300">
    <property type="entry name" value="Glycoside hydrolase, family 3, N-terminal domain"/>
    <property type="match status" value="1"/>
</dbReference>
<dbReference type="PRINTS" id="PR00133">
    <property type="entry name" value="GLHYDRLASE3"/>
</dbReference>
<keyword evidence="3 5" id="KW-0378">Hydrolase</keyword>
<dbReference type="Gene3D" id="2.60.40.10">
    <property type="entry name" value="Immunoglobulins"/>
    <property type="match status" value="1"/>
</dbReference>
<protein>
    <submittedName>
        <fullName evidence="5">Glycoside hydrolase family 3 C-terminal domain-containing protein</fullName>
    </submittedName>
</protein>
<keyword evidence="2" id="KW-0732">Signal</keyword>
<dbReference type="InterPro" id="IPR026891">
    <property type="entry name" value="Fn3-like"/>
</dbReference>
<evidence type="ECO:0000256" key="3">
    <source>
        <dbReference type="ARBA" id="ARBA00022801"/>
    </source>
</evidence>
<dbReference type="Gene3D" id="2.60.120.380">
    <property type="match status" value="1"/>
</dbReference>
<dbReference type="SUPFAM" id="SSF52279">
    <property type="entry name" value="Beta-D-glucan exohydrolase, C-terminal domain"/>
    <property type="match status" value="1"/>
</dbReference>
<evidence type="ECO:0000256" key="1">
    <source>
        <dbReference type="ARBA" id="ARBA00005336"/>
    </source>
</evidence>
<reference evidence="6" key="1">
    <citation type="journal article" date="2019" name="Int. J. Syst. Evol. Microbiol.">
        <title>The Global Catalogue of Microorganisms (GCM) 10K type strain sequencing project: providing services to taxonomists for standard genome sequencing and annotation.</title>
        <authorList>
            <consortium name="The Broad Institute Genomics Platform"/>
            <consortium name="The Broad Institute Genome Sequencing Center for Infectious Disease"/>
            <person name="Wu L."/>
            <person name="Ma J."/>
        </authorList>
    </citation>
    <scope>NUCLEOTIDE SEQUENCE [LARGE SCALE GENOMIC DNA]</scope>
    <source>
        <strain evidence="6">CGMCC 4.7152</strain>
    </source>
</reference>
<dbReference type="CDD" id="cd23343">
    <property type="entry name" value="beta-trefoil_FSCN_BglX-like"/>
    <property type="match status" value="1"/>
</dbReference>
<accession>A0ABV9W861</accession>